<dbReference type="InterPro" id="IPR000700">
    <property type="entry name" value="PAS-assoc_C"/>
</dbReference>
<proteinExistence type="predicted"/>
<feature type="domain" description="GGDEF" evidence="3">
    <location>
        <begin position="181"/>
        <end position="309"/>
    </location>
</feature>
<keyword evidence="5" id="KW-1185">Reference proteome</keyword>
<sequence length="309" mass="33172">MSGAVVGGTNEPVTGRDLETSSAGAMALVTAFIDATEALVCIIGADCRILFANPALQRFTGRSPERLLGQRFWEVYVVPEHVELAQDAVARALDTGRAHPQEADWLTGEGTRRRVAMRNTVLTDDAGRPFAVATVGIDVTADRQREERLHHRAQTDLLTGIPNRAALFDALHRHLGVAGGPDVGVLFCDLDRFKQVNDEYGHQVGDRVLTEVARRLVALSSPGDVVARFGGDEFVLLRPGADEPTMVALAQRVATTVLAPFGGLHDQPVGVSVGVAVGRAGETPDEVIARADLAMYGAKSHHRRRLPRG</sequence>
<dbReference type="Pfam" id="PF08448">
    <property type="entry name" value="PAS_4"/>
    <property type="match status" value="1"/>
</dbReference>
<protein>
    <submittedName>
        <fullName evidence="4">Cyclic di-GMP phosphodiesterase Gmr</fullName>
    </submittedName>
</protein>
<dbReference type="PANTHER" id="PTHR44757">
    <property type="entry name" value="DIGUANYLATE CYCLASE DGCP"/>
    <property type="match status" value="1"/>
</dbReference>
<evidence type="ECO:0000313" key="4">
    <source>
        <dbReference type="EMBL" id="SOC53260.1"/>
    </source>
</evidence>
<feature type="domain" description="PAS" evidence="1">
    <location>
        <begin position="25"/>
        <end position="96"/>
    </location>
</feature>
<organism evidence="4 5">
    <name type="scientific">Blastococcus aggregatus</name>
    <dbReference type="NCBI Taxonomy" id="38502"/>
    <lineage>
        <taxon>Bacteria</taxon>
        <taxon>Bacillati</taxon>
        <taxon>Actinomycetota</taxon>
        <taxon>Actinomycetes</taxon>
        <taxon>Geodermatophilales</taxon>
        <taxon>Geodermatophilaceae</taxon>
        <taxon>Blastococcus</taxon>
    </lineage>
</organism>
<dbReference type="InterPro" id="IPR000014">
    <property type="entry name" value="PAS"/>
</dbReference>
<evidence type="ECO:0000259" key="3">
    <source>
        <dbReference type="PROSITE" id="PS50887"/>
    </source>
</evidence>
<dbReference type="SUPFAM" id="SSF55785">
    <property type="entry name" value="PYP-like sensor domain (PAS domain)"/>
    <property type="match status" value="1"/>
</dbReference>
<dbReference type="NCBIfam" id="TIGR00229">
    <property type="entry name" value="sensory_box"/>
    <property type="match status" value="1"/>
</dbReference>
<dbReference type="Proteomes" id="UP000219435">
    <property type="component" value="Unassembled WGS sequence"/>
</dbReference>
<feature type="domain" description="PAC" evidence="2">
    <location>
        <begin position="99"/>
        <end position="151"/>
    </location>
</feature>
<dbReference type="Gene3D" id="3.30.70.270">
    <property type="match status" value="1"/>
</dbReference>
<dbReference type="AlphaFoldDB" id="A0A285VGR5"/>
<dbReference type="InterPro" id="IPR000160">
    <property type="entry name" value="GGDEF_dom"/>
</dbReference>
<dbReference type="PROSITE" id="PS50113">
    <property type="entry name" value="PAC"/>
    <property type="match status" value="1"/>
</dbReference>
<dbReference type="EMBL" id="OBQI01000008">
    <property type="protein sequence ID" value="SOC53260.1"/>
    <property type="molecule type" value="Genomic_DNA"/>
</dbReference>
<accession>A0A285VGR5</accession>
<evidence type="ECO:0000259" key="1">
    <source>
        <dbReference type="PROSITE" id="PS50112"/>
    </source>
</evidence>
<dbReference type="Gene3D" id="3.30.450.20">
    <property type="entry name" value="PAS domain"/>
    <property type="match status" value="1"/>
</dbReference>
<evidence type="ECO:0000313" key="5">
    <source>
        <dbReference type="Proteomes" id="UP000219435"/>
    </source>
</evidence>
<reference evidence="5" key="1">
    <citation type="submission" date="2017-08" db="EMBL/GenBank/DDBJ databases">
        <authorList>
            <person name="Varghese N."/>
            <person name="Submissions S."/>
        </authorList>
    </citation>
    <scope>NUCLEOTIDE SEQUENCE [LARGE SCALE GENOMIC DNA]</scope>
    <source>
        <strain evidence="5">DSM 4725</strain>
    </source>
</reference>
<dbReference type="CDD" id="cd00130">
    <property type="entry name" value="PAS"/>
    <property type="match status" value="1"/>
</dbReference>
<dbReference type="InterPro" id="IPR013656">
    <property type="entry name" value="PAS_4"/>
</dbReference>
<dbReference type="InterPro" id="IPR043128">
    <property type="entry name" value="Rev_trsase/Diguanyl_cyclase"/>
</dbReference>
<dbReference type="CDD" id="cd01949">
    <property type="entry name" value="GGDEF"/>
    <property type="match status" value="1"/>
</dbReference>
<name>A0A285VGR5_9ACTN</name>
<dbReference type="NCBIfam" id="TIGR00254">
    <property type="entry name" value="GGDEF"/>
    <property type="match status" value="1"/>
</dbReference>
<dbReference type="PANTHER" id="PTHR44757:SF2">
    <property type="entry name" value="BIOFILM ARCHITECTURE MAINTENANCE PROTEIN MBAA"/>
    <property type="match status" value="1"/>
</dbReference>
<dbReference type="InterPro" id="IPR052155">
    <property type="entry name" value="Biofilm_reg_signaling"/>
</dbReference>
<gene>
    <name evidence="4" type="ORF">SAMN05660748_4363</name>
</gene>
<dbReference type="PROSITE" id="PS50112">
    <property type="entry name" value="PAS"/>
    <property type="match status" value="1"/>
</dbReference>
<evidence type="ECO:0000259" key="2">
    <source>
        <dbReference type="PROSITE" id="PS50113"/>
    </source>
</evidence>
<dbReference type="SUPFAM" id="SSF55073">
    <property type="entry name" value="Nucleotide cyclase"/>
    <property type="match status" value="1"/>
</dbReference>
<dbReference type="Pfam" id="PF00990">
    <property type="entry name" value="GGDEF"/>
    <property type="match status" value="1"/>
</dbReference>
<dbReference type="InterPro" id="IPR029787">
    <property type="entry name" value="Nucleotide_cyclase"/>
</dbReference>
<dbReference type="SMART" id="SM00267">
    <property type="entry name" value="GGDEF"/>
    <property type="match status" value="1"/>
</dbReference>
<dbReference type="PROSITE" id="PS50887">
    <property type="entry name" value="GGDEF"/>
    <property type="match status" value="1"/>
</dbReference>
<dbReference type="SMART" id="SM00091">
    <property type="entry name" value="PAS"/>
    <property type="match status" value="1"/>
</dbReference>
<dbReference type="InterPro" id="IPR035965">
    <property type="entry name" value="PAS-like_dom_sf"/>
</dbReference>